<evidence type="ECO:0000313" key="3">
    <source>
        <dbReference type="Proteomes" id="UP001597519"/>
    </source>
</evidence>
<keyword evidence="1" id="KW-0812">Transmembrane</keyword>
<keyword evidence="1" id="KW-0472">Membrane</keyword>
<organism evidence="2 3">
    <name type="scientific">Corticicoccus populi</name>
    <dbReference type="NCBI Taxonomy" id="1812821"/>
    <lineage>
        <taxon>Bacteria</taxon>
        <taxon>Bacillati</taxon>
        <taxon>Bacillota</taxon>
        <taxon>Bacilli</taxon>
        <taxon>Bacillales</taxon>
        <taxon>Staphylococcaceae</taxon>
        <taxon>Corticicoccus</taxon>
    </lineage>
</organism>
<feature type="transmembrane region" description="Helical" evidence="1">
    <location>
        <begin position="37"/>
        <end position="56"/>
    </location>
</feature>
<proteinExistence type="predicted"/>
<sequence>MNSGRLMILFLLILIAAVVDTVNTALGNQTFFDNSLWMLYGLAFVLLAVIIISFVFRNQSQKKYLKHLEDDSDIPEHSLGDNQYFYQSPLYMVDNQPIKIYGQTRMKYMLYFNNSLQKWLSILGIFPVYGLVLESSDYKIQLSPVNPLLPRYRYNVYINDEKSGYFESKKVIKDKAAKKLLSYRFTDDKKEYDFNNDYLSFDAVISPHDSEENILKADRSFFDLSREKGTKRRGEKHNIEIENHTDDFPHALWIALYAQVMINKNR</sequence>
<dbReference type="Proteomes" id="UP001597519">
    <property type="component" value="Unassembled WGS sequence"/>
</dbReference>
<dbReference type="RefSeq" id="WP_377770458.1">
    <property type="nucleotide sequence ID" value="NZ_JBHUOQ010000001.1"/>
</dbReference>
<name>A0ABW5WSG5_9STAP</name>
<evidence type="ECO:0000313" key="2">
    <source>
        <dbReference type="EMBL" id="MFD2828923.1"/>
    </source>
</evidence>
<gene>
    <name evidence="2" type="ORF">ACFSX4_00490</name>
</gene>
<evidence type="ECO:0008006" key="4">
    <source>
        <dbReference type="Google" id="ProtNLM"/>
    </source>
</evidence>
<keyword evidence="3" id="KW-1185">Reference proteome</keyword>
<keyword evidence="1" id="KW-1133">Transmembrane helix</keyword>
<comment type="caution">
    <text evidence="2">The sequence shown here is derived from an EMBL/GenBank/DDBJ whole genome shotgun (WGS) entry which is preliminary data.</text>
</comment>
<protein>
    <recommendedName>
        <fullName evidence="4">DUF58 domain-containing protein</fullName>
    </recommendedName>
</protein>
<accession>A0ABW5WSG5</accession>
<evidence type="ECO:0000256" key="1">
    <source>
        <dbReference type="SAM" id="Phobius"/>
    </source>
</evidence>
<dbReference type="EMBL" id="JBHUOQ010000001">
    <property type="protein sequence ID" value="MFD2828923.1"/>
    <property type="molecule type" value="Genomic_DNA"/>
</dbReference>
<reference evidence="3" key="1">
    <citation type="journal article" date="2019" name="Int. J. Syst. Evol. Microbiol.">
        <title>The Global Catalogue of Microorganisms (GCM) 10K type strain sequencing project: providing services to taxonomists for standard genome sequencing and annotation.</title>
        <authorList>
            <consortium name="The Broad Institute Genomics Platform"/>
            <consortium name="The Broad Institute Genome Sequencing Center for Infectious Disease"/>
            <person name="Wu L."/>
            <person name="Ma J."/>
        </authorList>
    </citation>
    <scope>NUCLEOTIDE SEQUENCE [LARGE SCALE GENOMIC DNA]</scope>
    <source>
        <strain evidence="3">KCTC 33575</strain>
    </source>
</reference>